<dbReference type="Proteomes" id="UP000694892">
    <property type="component" value="Chromosome 1L"/>
</dbReference>
<proteinExistence type="predicted"/>
<organism evidence="1 2">
    <name type="scientific">Xenopus laevis</name>
    <name type="common">African clawed frog</name>
    <dbReference type="NCBI Taxonomy" id="8355"/>
    <lineage>
        <taxon>Eukaryota</taxon>
        <taxon>Metazoa</taxon>
        <taxon>Chordata</taxon>
        <taxon>Craniata</taxon>
        <taxon>Vertebrata</taxon>
        <taxon>Euteleostomi</taxon>
        <taxon>Amphibia</taxon>
        <taxon>Batrachia</taxon>
        <taxon>Anura</taxon>
        <taxon>Pipoidea</taxon>
        <taxon>Pipidae</taxon>
        <taxon>Xenopodinae</taxon>
        <taxon>Xenopus</taxon>
        <taxon>Xenopus</taxon>
    </lineage>
</organism>
<evidence type="ECO:0000313" key="1">
    <source>
        <dbReference type="EMBL" id="OCU00772.1"/>
    </source>
</evidence>
<sequence>MLLHCYGMCFKTRYLKAHGVMWSQTRAHLLNNISDSSAYRQASCNHISPHTVRPPLKHQSLPLKMLSGAYKADSCDEVMGS</sequence>
<protein>
    <submittedName>
        <fullName evidence="1">Uncharacterized protein</fullName>
    </submittedName>
</protein>
<evidence type="ECO:0000313" key="2">
    <source>
        <dbReference type="Proteomes" id="UP000694892"/>
    </source>
</evidence>
<dbReference type="EMBL" id="CM004466">
    <property type="protein sequence ID" value="OCU00772.1"/>
    <property type="molecule type" value="Genomic_DNA"/>
</dbReference>
<dbReference type="AlphaFoldDB" id="A0A974I4G2"/>
<gene>
    <name evidence="1" type="ORF">XELAEV_18006551mg</name>
</gene>
<name>A0A974I4G2_XENLA</name>
<accession>A0A974I4G2</accession>
<reference evidence="2" key="1">
    <citation type="journal article" date="2016" name="Nature">
        <title>Genome evolution in the allotetraploid frog Xenopus laevis.</title>
        <authorList>
            <person name="Session A.M."/>
            <person name="Uno Y."/>
            <person name="Kwon T."/>
            <person name="Chapman J.A."/>
            <person name="Toyoda A."/>
            <person name="Takahashi S."/>
            <person name="Fukui A."/>
            <person name="Hikosaka A."/>
            <person name="Suzuki A."/>
            <person name="Kondo M."/>
            <person name="van Heeringen S.J."/>
            <person name="Quigley I."/>
            <person name="Heinz S."/>
            <person name="Ogino H."/>
            <person name="Ochi H."/>
            <person name="Hellsten U."/>
            <person name="Lyons J.B."/>
            <person name="Simakov O."/>
            <person name="Putnam N."/>
            <person name="Stites J."/>
            <person name="Kuroki Y."/>
            <person name="Tanaka T."/>
            <person name="Michiue T."/>
            <person name="Watanabe M."/>
            <person name="Bogdanovic O."/>
            <person name="Lister R."/>
            <person name="Georgiou G."/>
            <person name="Paranjpe S.S."/>
            <person name="van Kruijsbergen I."/>
            <person name="Shu S."/>
            <person name="Carlson J."/>
            <person name="Kinoshita T."/>
            <person name="Ohta Y."/>
            <person name="Mawaribuchi S."/>
            <person name="Jenkins J."/>
            <person name="Grimwood J."/>
            <person name="Schmutz J."/>
            <person name="Mitros T."/>
            <person name="Mozaffari S.V."/>
            <person name="Suzuki Y."/>
            <person name="Haramoto Y."/>
            <person name="Yamamoto T.S."/>
            <person name="Takagi C."/>
            <person name="Heald R."/>
            <person name="Miller K."/>
            <person name="Haudenschild C."/>
            <person name="Kitzman J."/>
            <person name="Nakayama T."/>
            <person name="Izutsu Y."/>
            <person name="Robert J."/>
            <person name="Fortriede J."/>
            <person name="Burns K."/>
            <person name="Lotay V."/>
            <person name="Karimi K."/>
            <person name="Yasuoka Y."/>
            <person name="Dichmann D.S."/>
            <person name="Flajnik M.F."/>
            <person name="Houston D.W."/>
            <person name="Shendure J."/>
            <person name="DuPasquier L."/>
            <person name="Vize P.D."/>
            <person name="Zorn A.M."/>
            <person name="Ito M."/>
            <person name="Marcotte E.M."/>
            <person name="Wallingford J.B."/>
            <person name="Ito Y."/>
            <person name="Asashima M."/>
            <person name="Ueno N."/>
            <person name="Matsuda Y."/>
            <person name="Veenstra G.J."/>
            <person name="Fujiyama A."/>
            <person name="Harland R.M."/>
            <person name="Taira M."/>
            <person name="Rokhsar D.S."/>
        </authorList>
    </citation>
    <scope>NUCLEOTIDE SEQUENCE [LARGE SCALE GENOMIC DNA]</scope>
    <source>
        <strain evidence="2">J</strain>
    </source>
</reference>